<keyword evidence="2" id="KW-0496">Mitochondrion</keyword>
<organism evidence="2">
    <name type="scientific">Phalansterium sp. PJK-2012</name>
    <dbReference type="NCBI Taxonomy" id="1267188"/>
    <lineage>
        <taxon>Eukaryota</taxon>
        <taxon>Amoebozoa</taxon>
        <taxon>Evosea</taxon>
        <taxon>Variosea</taxon>
        <taxon>Phalansterium</taxon>
    </lineage>
</organism>
<accession>T1QDX5</accession>
<geneLocation type="mitochondrion" evidence="2"/>
<keyword evidence="1" id="KW-0812">Transmembrane</keyword>
<dbReference type="AlphaFoldDB" id="T1QDX5"/>
<evidence type="ECO:0000256" key="1">
    <source>
        <dbReference type="SAM" id="Phobius"/>
    </source>
</evidence>
<dbReference type="EMBL" id="KC121006">
    <property type="protein sequence ID" value="AFZ64055.1"/>
    <property type="molecule type" value="Genomic_DNA"/>
</dbReference>
<evidence type="ECO:0000313" key="2">
    <source>
        <dbReference type="EMBL" id="AFZ64055.1"/>
    </source>
</evidence>
<keyword evidence="1" id="KW-0472">Membrane</keyword>
<reference evidence="2" key="1">
    <citation type="journal article" date="2013" name="Protist Genomics">
        <title>The complete mitochondrial genome from an unidentified Phalansterium species.</title>
        <authorList>
            <person name="Pombert J.-F."/>
            <person name="Smirnov A."/>
            <person name="James E.R."/>
            <person name="Janouskovec J."/>
            <person name="Gray M.W."/>
            <person name="Keeling P.J."/>
        </authorList>
    </citation>
    <scope>NUCLEOTIDE SEQUENCE</scope>
    <source>
        <strain evidence="2">UTEX1284</strain>
    </source>
</reference>
<feature type="transmembrane region" description="Helical" evidence="1">
    <location>
        <begin position="28"/>
        <end position="49"/>
    </location>
</feature>
<feature type="transmembrane region" description="Helical" evidence="1">
    <location>
        <begin position="55"/>
        <end position="74"/>
    </location>
</feature>
<protein>
    <submittedName>
        <fullName evidence="2">Uncharacterized protein</fullName>
    </submittedName>
</protein>
<proteinExistence type="predicted"/>
<gene>
    <name evidence="2" type="primary">orf197</name>
</gene>
<sequence length="197" mass="23232">MIREEINRFFEFIFIKLHEERPLKIMRIIFTLVIPLFGLGWCYLLFVYSRMNVQVLIGWSICFLIFGIMSYIIFSVHLHRVCNVISSIAVVRVEYIAFKVVPGGQINWPFFVTAIFEPFYAYVIVDTEISCFAYDDFIRQKWKLVVNYIVNNVGSKTSQEVESFVTNQLGEMLDYYVEELINTNNFKRKNQGNIIVT</sequence>
<keyword evidence="1" id="KW-1133">Transmembrane helix</keyword>
<name>T1QDX5_9EUKA</name>